<name>A0A2T6BUD1_9FLAO</name>
<dbReference type="InterPro" id="IPR013320">
    <property type="entry name" value="ConA-like_dom_sf"/>
</dbReference>
<dbReference type="Proteomes" id="UP000244090">
    <property type="component" value="Unassembled WGS sequence"/>
</dbReference>
<dbReference type="InterPro" id="IPR007742">
    <property type="entry name" value="NosD_dom"/>
</dbReference>
<dbReference type="EMBL" id="QBKT01000008">
    <property type="protein sequence ID" value="PTX59695.1"/>
    <property type="molecule type" value="Genomic_DNA"/>
</dbReference>
<dbReference type="GO" id="GO:0004553">
    <property type="term" value="F:hydrolase activity, hydrolyzing O-glycosyl compounds"/>
    <property type="evidence" value="ECO:0007669"/>
    <property type="project" value="UniProtKB-ARBA"/>
</dbReference>
<dbReference type="InterPro" id="IPR011050">
    <property type="entry name" value="Pectin_lyase_fold/virulence"/>
</dbReference>
<dbReference type="Pfam" id="PF05048">
    <property type="entry name" value="NosD"/>
    <property type="match status" value="1"/>
</dbReference>
<evidence type="ECO:0000313" key="5">
    <source>
        <dbReference type="Proteomes" id="UP000244090"/>
    </source>
</evidence>
<dbReference type="NCBIfam" id="TIGR04183">
    <property type="entry name" value="Por_Secre_tail"/>
    <property type="match status" value="1"/>
</dbReference>
<evidence type="ECO:0000259" key="2">
    <source>
        <dbReference type="Pfam" id="PF05048"/>
    </source>
</evidence>
<reference evidence="4 5" key="1">
    <citation type="submission" date="2018-04" db="EMBL/GenBank/DDBJ databases">
        <title>Genomic Encyclopedia of Archaeal and Bacterial Type Strains, Phase II (KMG-II): from individual species to whole genera.</title>
        <authorList>
            <person name="Goeker M."/>
        </authorList>
    </citation>
    <scope>NUCLEOTIDE SEQUENCE [LARGE SCALE GENOMIC DNA]</scope>
    <source>
        <strain evidence="4 5">DSM 25731</strain>
    </source>
</reference>
<gene>
    <name evidence="4" type="ORF">C8N46_1085</name>
</gene>
<keyword evidence="5" id="KW-1185">Reference proteome</keyword>
<dbReference type="SUPFAM" id="SSF49899">
    <property type="entry name" value="Concanavalin A-like lectins/glucanases"/>
    <property type="match status" value="1"/>
</dbReference>
<feature type="domain" description="Secretion system C-terminal sorting" evidence="3">
    <location>
        <begin position="829"/>
        <end position="889"/>
    </location>
</feature>
<evidence type="ECO:0000256" key="1">
    <source>
        <dbReference type="ARBA" id="ARBA00022729"/>
    </source>
</evidence>
<dbReference type="Pfam" id="PF18962">
    <property type="entry name" value="Por_Secre_tail"/>
    <property type="match status" value="1"/>
</dbReference>
<keyword evidence="1" id="KW-0732">Signal</keyword>
<dbReference type="GO" id="GO:0005975">
    <property type="term" value="P:carbohydrate metabolic process"/>
    <property type="evidence" value="ECO:0007669"/>
    <property type="project" value="UniProtKB-ARBA"/>
</dbReference>
<proteinExistence type="predicted"/>
<dbReference type="Gene3D" id="2.160.20.10">
    <property type="entry name" value="Single-stranded right-handed beta-helix, Pectin lyase-like"/>
    <property type="match status" value="2"/>
</dbReference>
<protein>
    <submittedName>
        <fullName evidence="4">Putative secreted protein (Por secretion system target)</fullName>
    </submittedName>
</protein>
<evidence type="ECO:0000313" key="4">
    <source>
        <dbReference type="EMBL" id="PTX59695.1"/>
    </source>
</evidence>
<sequence>MKRSIFIFLFLVTIEGYAQFAPVPSFFRTQRAMPLVSLNTTSTINVSDYGAVVNDGNDDLIAINNALDAAKNIATAQNPVRLVFESGTYDIMYSGSFTHAIELRDVNGLLWDGQNAEFLIHNPTVGFLALLRCENTILQDFSIDHATLPFSQGIVTNINLVDGYFEFQLDDFSPVPTTASFMNAPQRWGMFKNSKGGIKEGTKNLIPHNQFFELIGTRTYRYGAQNANTLQNAAVGDYFVHIGRYNGSTLIRNNEGKNVTYMNITGYASASGGFNSRNCEEWNVINCHIKLKEGRVHSVNADAMHTNGNFIGPWVENCSFEGFSDDFMNIKYARRAIKTIHSSTEITVQSPVNVGEKMEFYNPRDGVLIGTATITNVVAQGGNLFRLTLSEAVNITTINPEDDQLADKAYLESRSNESFIFRNNIVRNSRRYGILIQSKYALIENNLFQNLSGAGIRIENGVDWTEGFRAHEIEIRNNRFENCGYDKNYIEEGNSAAISVDFAKVATPCTPNGGFCGTETTNYRAHSNIRIIDNTILYNKRGMYLKNIEGLTLDNNFICHREEDITLQSGQMPEDEVILNSTNVSNVPSQIATPDANIQFILNEPPSAMQIVNSGTNQDVGLQINTSGGTITQGHVDGDIGYSFNINTNNNGDISFINTSNSSPFPGPLQGAARTYSFWVKPSQEIFQTFMFSGTGSEDGEILAIQMQSNRRVRVTDTRGNFVRMDDLPLDIGQWNHIAITIPENNTLFTTQMYKNGVASEEYHQGEDVFVKTGSSALRFFPNYTGVASDIRYFDYKLCGSQIESVYNDRQITLSVKDELSTADNTIKVYPTMASNTIYFDKEVHTIRIVNLLGKTLISKNKVRLKELDISSLSSGLYLIRINDHQTTKFFKN</sequence>
<dbReference type="Pfam" id="PF13385">
    <property type="entry name" value="Laminin_G_3"/>
    <property type="match status" value="1"/>
</dbReference>
<feature type="domain" description="Periplasmic copper-binding protein NosD beta helix" evidence="2">
    <location>
        <begin position="409"/>
        <end position="496"/>
    </location>
</feature>
<dbReference type="InterPro" id="IPR026444">
    <property type="entry name" value="Secre_tail"/>
</dbReference>
<evidence type="ECO:0000259" key="3">
    <source>
        <dbReference type="Pfam" id="PF18962"/>
    </source>
</evidence>
<dbReference type="AlphaFoldDB" id="A0A2T6BUD1"/>
<organism evidence="4 5">
    <name type="scientific">Kordia periserrulae</name>
    <dbReference type="NCBI Taxonomy" id="701523"/>
    <lineage>
        <taxon>Bacteria</taxon>
        <taxon>Pseudomonadati</taxon>
        <taxon>Bacteroidota</taxon>
        <taxon>Flavobacteriia</taxon>
        <taxon>Flavobacteriales</taxon>
        <taxon>Flavobacteriaceae</taxon>
        <taxon>Kordia</taxon>
    </lineage>
</organism>
<dbReference type="Gene3D" id="2.60.120.200">
    <property type="match status" value="1"/>
</dbReference>
<dbReference type="SUPFAM" id="SSF51126">
    <property type="entry name" value="Pectin lyase-like"/>
    <property type="match status" value="1"/>
</dbReference>
<accession>A0A2T6BUD1</accession>
<dbReference type="SMART" id="SM00710">
    <property type="entry name" value="PbH1"/>
    <property type="match status" value="5"/>
</dbReference>
<dbReference type="InterPro" id="IPR006626">
    <property type="entry name" value="PbH1"/>
</dbReference>
<dbReference type="InterPro" id="IPR012334">
    <property type="entry name" value="Pectin_lyas_fold"/>
</dbReference>
<comment type="caution">
    <text evidence="4">The sequence shown here is derived from an EMBL/GenBank/DDBJ whole genome shotgun (WGS) entry which is preliminary data.</text>
</comment>